<protein>
    <recommendedName>
        <fullName evidence="3">DUF1259 domain-containing protein</fullName>
    </recommendedName>
</protein>
<dbReference type="Pfam" id="PF07485">
    <property type="entry name" value="DUF1529"/>
    <property type="match status" value="1"/>
</dbReference>
<evidence type="ECO:0008006" key="3">
    <source>
        <dbReference type="Google" id="ProtNLM"/>
    </source>
</evidence>
<dbReference type="Proteomes" id="UP000567067">
    <property type="component" value="Unassembled WGS sequence"/>
</dbReference>
<organism evidence="1 2">
    <name type="scientific">Fontibacillus solani</name>
    <dbReference type="NCBI Taxonomy" id="1572857"/>
    <lineage>
        <taxon>Bacteria</taxon>
        <taxon>Bacillati</taxon>
        <taxon>Bacillota</taxon>
        <taxon>Bacilli</taxon>
        <taxon>Bacillales</taxon>
        <taxon>Paenibacillaceae</taxon>
        <taxon>Fontibacillus</taxon>
    </lineage>
</organism>
<proteinExistence type="predicted"/>
<dbReference type="InterPro" id="IPR011094">
    <property type="entry name" value="Uncharacterised_LppY/LpqO"/>
</dbReference>
<reference evidence="1 2" key="1">
    <citation type="submission" date="2020-08" db="EMBL/GenBank/DDBJ databases">
        <title>Genomic Encyclopedia of Type Strains, Phase III (KMG-III): the genomes of soil and plant-associated and newly described type strains.</title>
        <authorList>
            <person name="Whitman W."/>
        </authorList>
    </citation>
    <scope>NUCLEOTIDE SEQUENCE [LARGE SCALE GENOMIC DNA]</scope>
    <source>
        <strain evidence="1 2">CECT 8693</strain>
    </source>
</reference>
<keyword evidence="2" id="KW-1185">Reference proteome</keyword>
<dbReference type="AlphaFoldDB" id="A0A7W3SUZ5"/>
<dbReference type="EMBL" id="JACJIP010000020">
    <property type="protein sequence ID" value="MBA9086609.1"/>
    <property type="molecule type" value="Genomic_DNA"/>
</dbReference>
<comment type="caution">
    <text evidence="1">The sequence shown here is derived from an EMBL/GenBank/DDBJ whole genome shotgun (WGS) entry which is preliminary data.</text>
</comment>
<accession>A0A7W3SUZ5</accession>
<dbReference type="RefSeq" id="WP_182536878.1">
    <property type="nucleotide sequence ID" value="NZ_JACJIP010000020.1"/>
</dbReference>
<evidence type="ECO:0000313" key="1">
    <source>
        <dbReference type="EMBL" id="MBA9086609.1"/>
    </source>
</evidence>
<name>A0A7W3SUZ5_9BACL</name>
<gene>
    <name evidence="1" type="ORF">FHR92_003089</name>
</gene>
<sequence>MANVKVSPRFRRLCNQFASILGGEHEIDPGPVCFVSRSRNLKATILGRRTTSPLVRYQLFSFESLDSSGRALCLGETALFQNQANRLIRNLQRNGITVTALHNHWLNEQPRLMYIHWESIDNPIAFARKTKKSIAFLG</sequence>
<evidence type="ECO:0000313" key="2">
    <source>
        <dbReference type="Proteomes" id="UP000567067"/>
    </source>
</evidence>